<name>A0AA43QV51_9LECA</name>
<feature type="transmembrane region" description="Helical" evidence="1">
    <location>
        <begin position="285"/>
        <end position="309"/>
    </location>
</feature>
<dbReference type="AlphaFoldDB" id="A0AA43QV51"/>
<evidence type="ECO:0000313" key="4">
    <source>
        <dbReference type="Proteomes" id="UP001161017"/>
    </source>
</evidence>
<feature type="transmembrane region" description="Helical" evidence="1">
    <location>
        <begin position="256"/>
        <end position="278"/>
    </location>
</feature>
<keyword evidence="1" id="KW-0472">Membrane</keyword>
<protein>
    <submittedName>
        <fullName evidence="3">Uncharacterized protein</fullName>
    </submittedName>
</protein>
<gene>
    <name evidence="3" type="ORF">OHK93_003027</name>
</gene>
<evidence type="ECO:0000256" key="2">
    <source>
        <dbReference type="SAM" id="SignalP"/>
    </source>
</evidence>
<accession>A0AA43QV51</accession>
<feature type="chain" id="PRO_5041210611" evidence="2">
    <location>
        <begin position="17"/>
        <end position="461"/>
    </location>
</feature>
<evidence type="ECO:0000256" key="1">
    <source>
        <dbReference type="SAM" id="Phobius"/>
    </source>
</evidence>
<sequence length="461" mass="49538">MFIHLLHVVFATAVIAQSDGSSTANATAPFFLPDAGQSIGSWLDDLFIDLPTQEESQVAAVSEAVQQGTEAEAPGVASVDDAVDAPNSTTASTTNDNVATTRRRRLLSRQQREHEILEKREYVNCSKVHTSIYTNDTEKATYNITIDMSSRPTGVRLDSSVGDWTLTTGETILNITLRQIVYEIYTLRHTRKAINFRYANHTLYNAQAATDEMNAVSSDTTLFCPNPLDNHAVALQNHIYRDYSQLRRLLANRASYWSTAIMVIAGSGGLAASIAAGIQHHYQGVITAFNVVQATTLTAAGATIASILYRCQSSGRFDRAENVVNGVNNLGAAGAAAVVPPVVGAIDRIVPGGTEAVVQNVYVAWIRRLVRHIKEARQRALERAEGALNAAIDDDAAAAANRAGANQAEANPAGGSCVSDSDAASYVSAVETFSDAELELVPLRQAEQAMQIREVDEDCNV</sequence>
<reference evidence="3" key="1">
    <citation type="journal article" date="2023" name="Genome Biol. Evol.">
        <title>First Whole Genome Sequence and Flow Cytometry Genome Size Data for the Lichen-Forming Fungus Ramalina farinacea (Ascomycota).</title>
        <authorList>
            <person name="Llewellyn T."/>
            <person name="Mian S."/>
            <person name="Hill R."/>
            <person name="Leitch I.J."/>
            <person name="Gaya E."/>
        </authorList>
    </citation>
    <scope>NUCLEOTIDE SEQUENCE</scope>
    <source>
        <strain evidence="3">LIQ254RAFAR</strain>
    </source>
</reference>
<organism evidence="3 4">
    <name type="scientific">Ramalina farinacea</name>
    <dbReference type="NCBI Taxonomy" id="258253"/>
    <lineage>
        <taxon>Eukaryota</taxon>
        <taxon>Fungi</taxon>
        <taxon>Dikarya</taxon>
        <taxon>Ascomycota</taxon>
        <taxon>Pezizomycotina</taxon>
        <taxon>Lecanoromycetes</taxon>
        <taxon>OSLEUM clade</taxon>
        <taxon>Lecanoromycetidae</taxon>
        <taxon>Lecanorales</taxon>
        <taxon>Lecanorineae</taxon>
        <taxon>Ramalinaceae</taxon>
        <taxon>Ramalina</taxon>
    </lineage>
</organism>
<keyword evidence="4" id="KW-1185">Reference proteome</keyword>
<dbReference type="Proteomes" id="UP001161017">
    <property type="component" value="Unassembled WGS sequence"/>
</dbReference>
<keyword evidence="1" id="KW-1133">Transmembrane helix</keyword>
<proteinExistence type="predicted"/>
<dbReference type="EMBL" id="JAPUFD010000016">
    <property type="protein sequence ID" value="MDI1491816.1"/>
    <property type="molecule type" value="Genomic_DNA"/>
</dbReference>
<feature type="signal peptide" evidence="2">
    <location>
        <begin position="1"/>
        <end position="16"/>
    </location>
</feature>
<keyword evidence="2" id="KW-0732">Signal</keyword>
<keyword evidence="1" id="KW-0812">Transmembrane</keyword>
<comment type="caution">
    <text evidence="3">The sequence shown here is derived from an EMBL/GenBank/DDBJ whole genome shotgun (WGS) entry which is preliminary data.</text>
</comment>
<evidence type="ECO:0000313" key="3">
    <source>
        <dbReference type="EMBL" id="MDI1491816.1"/>
    </source>
</evidence>